<feature type="compositionally biased region" description="Basic residues" evidence="1">
    <location>
        <begin position="1"/>
        <end position="16"/>
    </location>
</feature>
<accession>A0A345XZ94</accession>
<dbReference type="KEGG" id="sarm:DVA86_35115"/>
<gene>
    <name evidence="2" type="ORF">DVA86_35115</name>
</gene>
<evidence type="ECO:0000313" key="2">
    <source>
        <dbReference type="EMBL" id="AXK36960.1"/>
    </source>
</evidence>
<feature type="compositionally biased region" description="Gly residues" evidence="1">
    <location>
        <begin position="40"/>
        <end position="62"/>
    </location>
</feature>
<keyword evidence="3" id="KW-1185">Reference proteome</keyword>
<protein>
    <submittedName>
        <fullName evidence="2">Uncharacterized protein</fullName>
    </submittedName>
</protein>
<reference evidence="2 3" key="1">
    <citation type="submission" date="2018-07" db="EMBL/GenBank/DDBJ databases">
        <title>Draft genome of the type strain Streptomyces armeniacus ATCC 15676.</title>
        <authorList>
            <person name="Labana P."/>
            <person name="Gosse J.T."/>
            <person name="Boddy C.N."/>
        </authorList>
    </citation>
    <scope>NUCLEOTIDE SEQUENCE [LARGE SCALE GENOMIC DNA]</scope>
    <source>
        <strain evidence="2 3">ATCC 15676</strain>
    </source>
</reference>
<feature type="region of interest" description="Disordered" evidence="1">
    <location>
        <begin position="1"/>
        <end position="81"/>
    </location>
</feature>
<sequence length="122" mass="12277">MRAGWRRARRGRRRAGLRGEDGGGRGAETRTRPAGRGARRGGGGGPRPEGGGGDAGGAAGGGRRGDRQRRPAGGAGTAGAQDLARAAGCRGPVLITAKTSGVVEVSRLHRTRRSSCPTVMPG</sequence>
<dbReference type="AlphaFoldDB" id="A0A345XZ94"/>
<organism evidence="2 3">
    <name type="scientific">Streptomyces armeniacus</name>
    <dbReference type="NCBI Taxonomy" id="83291"/>
    <lineage>
        <taxon>Bacteria</taxon>
        <taxon>Bacillati</taxon>
        <taxon>Actinomycetota</taxon>
        <taxon>Actinomycetes</taxon>
        <taxon>Kitasatosporales</taxon>
        <taxon>Streptomycetaceae</taxon>
        <taxon>Streptomyces</taxon>
    </lineage>
</organism>
<feature type="compositionally biased region" description="Basic and acidic residues" evidence="1">
    <location>
        <begin position="17"/>
        <end position="31"/>
    </location>
</feature>
<proteinExistence type="predicted"/>
<dbReference type="EMBL" id="CP031320">
    <property type="protein sequence ID" value="AXK36960.1"/>
    <property type="molecule type" value="Genomic_DNA"/>
</dbReference>
<evidence type="ECO:0000256" key="1">
    <source>
        <dbReference type="SAM" id="MobiDB-lite"/>
    </source>
</evidence>
<dbReference type="Proteomes" id="UP000254425">
    <property type="component" value="Chromosome"/>
</dbReference>
<name>A0A345XZ94_9ACTN</name>
<evidence type="ECO:0000313" key="3">
    <source>
        <dbReference type="Proteomes" id="UP000254425"/>
    </source>
</evidence>